<evidence type="ECO:0000313" key="2">
    <source>
        <dbReference type="Proteomes" id="UP000201461"/>
    </source>
</evidence>
<dbReference type="KEGG" id="vg:15926852"/>
<dbReference type="GeneID" id="15926852"/>
<organism evidence="1 2">
    <name type="scientific">Vibrio phage nt-1</name>
    <dbReference type="NCBI Taxonomy" id="115992"/>
    <lineage>
        <taxon>Viruses</taxon>
        <taxon>Duplodnaviria</taxon>
        <taxon>Heunggongvirae</taxon>
        <taxon>Uroviricota</taxon>
        <taxon>Caudoviricetes</taxon>
        <taxon>Pantevenvirales</taxon>
        <taxon>Straboviridae</taxon>
        <taxon>Mylasvirus</taxon>
        <taxon>Mylasvirus persius</taxon>
    </lineage>
</organism>
<accession>R9TJ21</accession>
<reference evidence="1 2" key="1">
    <citation type="journal article" date="2014" name="Genome Biol. Evol.">
        <title>Composite Conserved Promoter-Terminator Motifs (PeSLs) that Mediate Modular Shuffling in the Diverse T4-Like Myoviruses.</title>
        <authorList>
            <person name="Comeau A.M."/>
            <person name="Arbiol C."/>
            <person name="Krisch H.M."/>
        </authorList>
    </citation>
    <scope>NUCLEOTIDE SEQUENCE [LARGE SCALE GENOMIC DNA]</scope>
</reference>
<gene>
    <name evidence="1" type="ORF">VPFG_00373</name>
</gene>
<dbReference type="EMBL" id="HQ317393">
    <property type="protein sequence ID" value="AGN30370.1"/>
    <property type="molecule type" value="Genomic_DNA"/>
</dbReference>
<name>R9TJ21_9CAUD</name>
<evidence type="ECO:0000313" key="1">
    <source>
        <dbReference type="EMBL" id="AGN30370.1"/>
    </source>
</evidence>
<proteinExistence type="predicted"/>
<protein>
    <submittedName>
        <fullName evidence="1">Uncharacterized protein</fullName>
    </submittedName>
</protein>
<sequence>MGKTYTDIAKHYQRKGEDIPHWLAKKLKRDQHGLCAGFRWGNSRRSKAKDKQITTQIERSQLKRKRGMI</sequence>
<dbReference type="Proteomes" id="UP000201461">
    <property type="component" value="Segment"/>
</dbReference>
<keyword evidence="2" id="KW-1185">Reference proteome</keyword>
<dbReference type="RefSeq" id="YP_008125519.1">
    <property type="nucleotide sequence ID" value="NC_021529.2"/>
</dbReference>